<dbReference type="GO" id="GO:0034038">
    <property type="term" value="F:deoxyhypusine synthase activity"/>
    <property type="evidence" value="ECO:0007669"/>
    <property type="project" value="UniProtKB-EC"/>
</dbReference>
<dbReference type="SUPFAM" id="SSF52467">
    <property type="entry name" value="DHS-like NAD/FAD-binding domain"/>
    <property type="match status" value="1"/>
</dbReference>
<proteinExistence type="inferred from homology"/>
<feature type="region of interest" description="Disordered" evidence="10">
    <location>
        <begin position="1"/>
        <end position="20"/>
    </location>
</feature>
<comment type="similarity">
    <text evidence="5">Belongs to the deoxyhypusine synthase family.</text>
</comment>
<protein>
    <recommendedName>
        <fullName evidence="6">deoxyhypusine synthase</fullName>
        <ecNumber evidence="6">2.5.1.46</ecNumber>
    </recommendedName>
</protein>
<evidence type="ECO:0000313" key="11">
    <source>
        <dbReference type="EMBL" id="TRX97364.1"/>
    </source>
</evidence>
<dbReference type="Pfam" id="PF01916">
    <property type="entry name" value="DS"/>
    <property type="match status" value="1"/>
</dbReference>
<comment type="pathway">
    <text evidence="4">Protein modification; eIF5A hypusination.</text>
</comment>
<feature type="compositionally biased region" description="Polar residues" evidence="10">
    <location>
        <begin position="550"/>
        <end position="564"/>
    </location>
</feature>
<evidence type="ECO:0000256" key="2">
    <source>
        <dbReference type="ARBA" id="ARBA00001911"/>
    </source>
</evidence>
<evidence type="ECO:0000256" key="7">
    <source>
        <dbReference type="ARBA" id="ARBA00022679"/>
    </source>
</evidence>
<comment type="caution">
    <text evidence="11">The sequence shown here is derived from an EMBL/GenBank/DDBJ whole genome shotgun (WGS) entry which is preliminary data.</text>
</comment>
<feature type="compositionally biased region" description="Polar residues" evidence="10">
    <location>
        <begin position="1"/>
        <end position="10"/>
    </location>
</feature>
<dbReference type="InterPro" id="IPR029035">
    <property type="entry name" value="DHS-like_NAD/FAD-binding_dom"/>
</dbReference>
<dbReference type="PANTHER" id="PTHR11703">
    <property type="entry name" value="DEOXYHYPUSINE SYNTHASE"/>
    <property type="match status" value="1"/>
</dbReference>
<feature type="region of interest" description="Disordered" evidence="10">
    <location>
        <begin position="492"/>
        <end position="626"/>
    </location>
</feature>
<keyword evidence="8" id="KW-0520">NAD</keyword>
<evidence type="ECO:0000256" key="9">
    <source>
        <dbReference type="ARBA" id="ARBA00023256"/>
    </source>
</evidence>
<evidence type="ECO:0000256" key="8">
    <source>
        <dbReference type="ARBA" id="ARBA00023027"/>
    </source>
</evidence>
<dbReference type="EMBL" id="VFLP01000006">
    <property type="protein sequence ID" value="TRX97364.1"/>
    <property type="molecule type" value="Genomic_DNA"/>
</dbReference>
<dbReference type="FunFam" id="3.40.910.10:FF:000001">
    <property type="entry name" value="Probable deoxyhypusine synthase"/>
    <property type="match status" value="1"/>
</dbReference>
<comment type="function">
    <text evidence="3">Catalyzes the NAD-dependent oxidative cleavage of spermidine and the subsequent transfer of the butylamine moiety of spermidine to the epsilon-amino group of a specific lysine residue of the eIF-5A precursor protein to form the intermediate deoxyhypusine residue.</text>
</comment>
<dbReference type="Gene3D" id="3.40.910.10">
    <property type="entry name" value="Deoxyhypusine synthase"/>
    <property type="match status" value="1"/>
</dbReference>
<evidence type="ECO:0000256" key="10">
    <source>
        <dbReference type="SAM" id="MobiDB-lite"/>
    </source>
</evidence>
<dbReference type="AlphaFoldDB" id="A0A553IAY7"/>
<reference evidence="12" key="1">
    <citation type="submission" date="2019-06" db="EMBL/GenBank/DDBJ databases">
        <title>Draft genome sequence of the griseofulvin-producing fungus Xylaria cubensis strain G536.</title>
        <authorList>
            <person name="Mead M.E."/>
            <person name="Raja H.A."/>
            <person name="Steenwyk J.L."/>
            <person name="Knowles S.L."/>
            <person name="Oberlies N.H."/>
            <person name="Rokas A."/>
        </authorList>
    </citation>
    <scope>NUCLEOTIDE SEQUENCE [LARGE SCALE GENOMIC DNA]</scope>
    <source>
        <strain evidence="12">G536</strain>
    </source>
</reference>
<dbReference type="Proteomes" id="UP000319160">
    <property type="component" value="Unassembled WGS sequence"/>
</dbReference>
<gene>
    <name evidence="11" type="ORF">FHL15_001642</name>
</gene>
<dbReference type="InterPro" id="IPR036982">
    <property type="entry name" value="Deoxyhypusine_synthase_sf"/>
</dbReference>
<dbReference type="EC" id="2.5.1.46" evidence="6"/>
<evidence type="ECO:0000256" key="1">
    <source>
        <dbReference type="ARBA" id="ARBA00000952"/>
    </source>
</evidence>
<evidence type="ECO:0000313" key="12">
    <source>
        <dbReference type="Proteomes" id="UP000319160"/>
    </source>
</evidence>
<comment type="cofactor">
    <cofactor evidence="2">
        <name>NAD(+)</name>
        <dbReference type="ChEBI" id="CHEBI:57540"/>
    </cofactor>
</comment>
<evidence type="ECO:0000256" key="6">
    <source>
        <dbReference type="ARBA" id="ARBA00012683"/>
    </source>
</evidence>
<dbReference type="STRING" id="2512241.A0A553IAY7"/>
<name>A0A553IAY7_9PEZI</name>
<dbReference type="NCBIfam" id="TIGR00321">
    <property type="entry name" value="dhys"/>
    <property type="match status" value="1"/>
</dbReference>
<feature type="compositionally biased region" description="Polar residues" evidence="10">
    <location>
        <begin position="524"/>
        <end position="534"/>
    </location>
</feature>
<dbReference type="InterPro" id="IPR002773">
    <property type="entry name" value="Deoxyhypusine_synthase"/>
</dbReference>
<evidence type="ECO:0000256" key="3">
    <source>
        <dbReference type="ARBA" id="ARBA00002823"/>
    </source>
</evidence>
<dbReference type="OrthoDB" id="294378at2759"/>
<evidence type="ECO:0000256" key="4">
    <source>
        <dbReference type="ARBA" id="ARBA00005041"/>
    </source>
</evidence>
<keyword evidence="12" id="KW-1185">Reference proteome</keyword>
<dbReference type="GO" id="GO:0005737">
    <property type="term" value="C:cytoplasm"/>
    <property type="evidence" value="ECO:0007669"/>
    <property type="project" value="TreeGrafter"/>
</dbReference>
<evidence type="ECO:0000256" key="5">
    <source>
        <dbReference type="ARBA" id="ARBA00009892"/>
    </source>
</evidence>
<dbReference type="PANTHER" id="PTHR11703:SF0">
    <property type="entry name" value="DEOXYHYPUSINE SYNTHASE"/>
    <property type="match status" value="1"/>
</dbReference>
<keyword evidence="9" id="KW-0386">Hypusine biosynthesis</keyword>
<sequence length="658" mass="72935">MSASEQNSNMPPEEATNAVLVPSDELPEGAQKVEEIDFNAFKGKPITVDDIIQAWRDPDTGEKTTIFLGYTSNMISSGLRGIFRYLVEHKHVSCIVTSAGGIEEDFIKCLGDTYMSSFSAKGSELRAKGLNRIGNLMVPNANYCAFEDWVVPILDKMLEEQEASKGTDNEINWTPSKVIHRLGKEINDERSVYYWAYKNDIPVFCPALTDGSLGDMLYFHTFKASPQQLKIDIVEDIRRVNTIAVRAKRAGMIILGGGVIKHHIANACLMRNGAEYAVYINTAQEFDGSDAGARPDEAISWDSINDEAAEILSPLVLRIANTANYLDMSQVKKHVKIHGLFSRSDLGARGQTQVSTSVMNANPQILQPSQEVAHNTHALRRYSRQMPGKKGKSRKSRAPKSTIITMPIRGKTKSLREQDAKDKARRKQWMDAEIEKLIAEYLEKGGDDLMKAAGCWFEREEQKKRQPWPSLEEGEAFIEDMKKDILDPAKLQREMEEEEEAVKRKSLLSRRRTRVRGLGGSKTAPATSSVNSKRQVGAAEQARHIPGAQQLASSTTINLTTPMQTVVKPKPPSAASSKHPAPPTALRSAGMLSTSLTSTSPPPPPLENQVLSSTGRRGKRKQTETKKILSDLGVEWAVNVTETGHRPCVKRRQQNGSE</sequence>
<comment type="catalytic activity">
    <reaction evidence="1">
        <text>[eIF5A protein]-L-lysine + spermidine = [eIF5A protein]-deoxyhypusine + propane-1,3-diamine</text>
        <dbReference type="Rhea" id="RHEA:33299"/>
        <dbReference type="Rhea" id="RHEA-COMP:10143"/>
        <dbReference type="Rhea" id="RHEA-COMP:10144"/>
        <dbReference type="ChEBI" id="CHEBI:29969"/>
        <dbReference type="ChEBI" id="CHEBI:57484"/>
        <dbReference type="ChEBI" id="CHEBI:57834"/>
        <dbReference type="ChEBI" id="CHEBI:82657"/>
        <dbReference type="EC" id="2.5.1.46"/>
    </reaction>
</comment>
<keyword evidence="7" id="KW-0808">Transferase</keyword>
<organism evidence="11 12">
    <name type="scientific">Xylaria flabelliformis</name>
    <dbReference type="NCBI Taxonomy" id="2512241"/>
    <lineage>
        <taxon>Eukaryota</taxon>
        <taxon>Fungi</taxon>
        <taxon>Dikarya</taxon>
        <taxon>Ascomycota</taxon>
        <taxon>Pezizomycotina</taxon>
        <taxon>Sordariomycetes</taxon>
        <taxon>Xylariomycetidae</taxon>
        <taxon>Xylariales</taxon>
        <taxon>Xylariaceae</taxon>
        <taxon>Xylaria</taxon>
    </lineage>
</organism>
<accession>A0A553IAY7</accession>
<feature type="compositionally biased region" description="Basic residues" evidence="10">
    <location>
        <begin position="504"/>
        <end position="515"/>
    </location>
</feature>